<protein>
    <submittedName>
        <fullName evidence="2">Uncharacterized protein</fullName>
    </submittedName>
</protein>
<feature type="compositionally biased region" description="Basic residues" evidence="1">
    <location>
        <begin position="758"/>
        <end position="772"/>
    </location>
</feature>
<evidence type="ECO:0000313" key="2">
    <source>
        <dbReference type="EMBL" id="RWA03723.1"/>
    </source>
</evidence>
<feature type="compositionally biased region" description="Basic residues" evidence="1">
    <location>
        <begin position="168"/>
        <end position="180"/>
    </location>
</feature>
<feature type="compositionally biased region" description="Polar residues" evidence="1">
    <location>
        <begin position="311"/>
        <end position="340"/>
    </location>
</feature>
<sequence>MSRRQESYSRLRALGHLSDHYSDVASVGGRSSAWSTDDESQWELESNSSKASGFAVVFDKGPLLGYQAKKSTVSESTRASSPGGRSDVPGRSEHHVLSSLAKKPYVIHGDAIQPRTFDTTQLRPAKDLRRTRHPSVLRPGAGSRRASSEYGVSNSREAPGFPISVRPNKQRKGQGRHRGGQRPETAPTFPSTVNDEYADKGLQHPAVLRPGQAHRPRVTSDYGDQPMSKSIGYSSYKPQEPLYSHATTQDKHTSRPISTYSAYHPPEAEPSEELRNHSIRTSASPRESPSTTYRGYTSEYDDARSNYINATYSHTPQPASHLSSRRNTPSTGENVDGQQPPQFPPRHPSAGIIARVDGVDFDMVSATVDRAPAFIATPISPPPSAPTQSISATRGRGREKSISSTYSRSTRSPSPAYGAWNPDPPRQRRPSFFKRAQAHFERNVHETLVKAGRRPAPSFKVIKVEKSPTTDVEMWLENEGRKSVASSPPDKIPWRERFGSIQGGQELVYVRHGGAKVQPAAPAPGTEKLGEGEEDWEISSDSEAGIESETELSRTNQRLSKAPRPTPRGAPSASTMRRGLNLRIDTSFDFNFDFNLVPAATSRRSSALDFKPLPEPPSPPSEEEQKDESDAAGLPSAQSSDDSLFLGSRIGGIRDPASHSFFASEYAQRRIGAQMERAASHPQRSSNSPPPRAHSSASPYRESQDDGAEFSRPRSSVALTREQVQFAALPSPLEDLWQPFPFDSRRDLPSQTMQRDVAKRRALSKKKGMQRR</sequence>
<feature type="compositionally biased region" description="Polar residues" evidence="1">
    <location>
        <begin position="69"/>
        <end position="80"/>
    </location>
</feature>
<evidence type="ECO:0000256" key="1">
    <source>
        <dbReference type="SAM" id="MobiDB-lite"/>
    </source>
</evidence>
<feature type="region of interest" description="Disordered" evidence="1">
    <location>
        <begin position="517"/>
        <end position="578"/>
    </location>
</feature>
<dbReference type="AlphaFoldDB" id="A0A439CNH6"/>
<proteinExistence type="predicted"/>
<feature type="compositionally biased region" description="Polar residues" evidence="1">
    <location>
        <begin position="227"/>
        <end position="237"/>
    </location>
</feature>
<name>A0A439CNH6_9PEZI</name>
<dbReference type="Proteomes" id="UP000286045">
    <property type="component" value="Unassembled WGS sequence"/>
</dbReference>
<feature type="region of interest" description="Disordered" evidence="1">
    <location>
        <begin position="603"/>
        <end position="657"/>
    </location>
</feature>
<evidence type="ECO:0000313" key="3">
    <source>
        <dbReference type="Proteomes" id="UP000286045"/>
    </source>
</evidence>
<comment type="caution">
    <text evidence="2">The sequence shown here is derived from an EMBL/GenBank/DDBJ whole genome shotgun (WGS) entry which is preliminary data.</text>
</comment>
<gene>
    <name evidence="2" type="ORF">EKO27_g11386</name>
</gene>
<accession>A0A439CNH6</accession>
<feature type="region of interest" description="Disordered" evidence="1">
    <location>
        <begin position="311"/>
        <end position="350"/>
    </location>
</feature>
<feature type="region of interest" description="Disordered" evidence="1">
    <location>
        <begin position="68"/>
        <end position="297"/>
    </location>
</feature>
<keyword evidence="3" id="KW-1185">Reference proteome</keyword>
<feature type="compositionally biased region" description="Polar residues" evidence="1">
    <location>
        <begin position="279"/>
        <end position="295"/>
    </location>
</feature>
<feature type="region of interest" description="Disordered" evidence="1">
    <location>
        <begin position="734"/>
        <end position="772"/>
    </location>
</feature>
<organism evidence="2 3">
    <name type="scientific">Xylaria grammica</name>
    <dbReference type="NCBI Taxonomy" id="363999"/>
    <lineage>
        <taxon>Eukaryota</taxon>
        <taxon>Fungi</taxon>
        <taxon>Dikarya</taxon>
        <taxon>Ascomycota</taxon>
        <taxon>Pezizomycotina</taxon>
        <taxon>Sordariomycetes</taxon>
        <taxon>Xylariomycetidae</taxon>
        <taxon>Xylariales</taxon>
        <taxon>Xylariaceae</taxon>
        <taxon>Xylaria</taxon>
    </lineage>
</organism>
<feature type="compositionally biased region" description="Acidic residues" evidence="1">
    <location>
        <begin position="532"/>
        <end position="550"/>
    </location>
</feature>
<reference evidence="2 3" key="1">
    <citation type="submission" date="2018-12" db="EMBL/GenBank/DDBJ databases">
        <title>Draft genome sequence of Xylaria grammica IHI A82.</title>
        <authorList>
            <person name="Buettner E."/>
            <person name="Kellner H."/>
        </authorList>
    </citation>
    <scope>NUCLEOTIDE SEQUENCE [LARGE SCALE GENOMIC DNA]</scope>
    <source>
        <strain evidence="2 3">IHI A82</strain>
    </source>
</reference>
<feature type="compositionally biased region" description="Low complexity" evidence="1">
    <location>
        <begin position="402"/>
        <end position="415"/>
    </location>
</feature>
<feature type="region of interest" description="Disordered" evidence="1">
    <location>
        <begin position="375"/>
        <end position="429"/>
    </location>
</feature>
<feature type="region of interest" description="Disordered" evidence="1">
    <location>
        <begin position="672"/>
        <end position="716"/>
    </location>
</feature>
<dbReference type="EMBL" id="RYZI01000715">
    <property type="protein sequence ID" value="RWA03723.1"/>
    <property type="molecule type" value="Genomic_DNA"/>
</dbReference>